<dbReference type="SUPFAM" id="SSF159888">
    <property type="entry name" value="YdhG-like"/>
    <property type="match status" value="1"/>
</dbReference>
<name>A0A1D8PB18_9FLAO</name>
<feature type="domain" description="YdhG-like" evidence="1">
    <location>
        <begin position="16"/>
        <end position="112"/>
    </location>
</feature>
<accession>A0A1D8PB18</accession>
<dbReference type="KEGG" id="lul:LPB138_14165"/>
<dbReference type="Pfam" id="PF08818">
    <property type="entry name" value="DUF1801"/>
    <property type="match status" value="1"/>
</dbReference>
<proteinExistence type="predicted"/>
<keyword evidence="3" id="KW-1185">Reference proteome</keyword>
<protein>
    <recommendedName>
        <fullName evidence="1">YdhG-like domain-containing protein</fullName>
    </recommendedName>
</protein>
<dbReference type="Gene3D" id="3.90.1150.200">
    <property type="match status" value="1"/>
</dbReference>
<dbReference type="InterPro" id="IPR014922">
    <property type="entry name" value="YdhG-like"/>
</dbReference>
<dbReference type="EMBL" id="CP017478">
    <property type="protein sequence ID" value="AOW21753.1"/>
    <property type="molecule type" value="Genomic_DNA"/>
</dbReference>
<evidence type="ECO:0000313" key="2">
    <source>
        <dbReference type="EMBL" id="AOW21753.1"/>
    </source>
</evidence>
<organism evidence="2 3">
    <name type="scientific">Urechidicola croceus</name>
    <dbReference type="NCBI Taxonomy" id="1850246"/>
    <lineage>
        <taxon>Bacteria</taxon>
        <taxon>Pseudomonadati</taxon>
        <taxon>Bacteroidota</taxon>
        <taxon>Flavobacteriia</taxon>
        <taxon>Flavobacteriales</taxon>
        <taxon>Flavobacteriaceae</taxon>
        <taxon>Urechidicola</taxon>
    </lineage>
</organism>
<dbReference type="AlphaFoldDB" id="A0A1D8PB18"/>
<dbReference type="OrthoDB" id="670608at2"/>
<reference evidence="2 3" key="1">
    <citation type="submission" date="2016-10" db="EMBL/GenBank/DDBJ databases">
        <title>Lutibacter sp. LPB0138, isolated from marine gastropod.</title>
        <authorList>
            <person name="Kim E."/>
            <person name="Yi H."/>
        </authorList>
    </citation>
    <scope>NUCLEOTIDE SEQUENCE [LARGE SCALE GENOMIC DNA]</scope>
    <source>
        <strain evidence="2 3">LPB0138</strain>
    </source>
</reference>
<evidence type="ECO:0000259" key="1">
    <source>
        <dbReference type="Pfam" id="PF08818"/>
    </source>
</evidence>
<dbReference type="Proteomes" id="UP000176050">
    <property type="component" value="Chromosome"/>
</dbReference>
<dbReference type="STRING" id="1850246.LPB138_14165"/>
<sequence length="125" mass="14984">MNPVEQYLYSQNEPYQSIMLYVRIVIFKTLPKVEERFSYKIPFYYQDKKPMIYLNVLKGTNFVDVAFVQGCFLEKQFPILKDYNNRKQVRSIQIEKIEDLDELEFVNLLKSASQLLDKSKKAWNP</sequence>
<evidence type="ECO:0000313" key="3">
    <source>
        <dbReference type="Proteomes" id="UP000176050"/>
    </source>
</evidence>
<dbReference type="RefSeq" id="WP_070237913.1">
    <property type="nucleotide sequence ID" value="NZ_CP017478.1"/>
</dbReference>
<gene>
    <name evidence="2" type="ORF">LPB138_14165</name>
</gene>